<evidence type="ECO:0000256" key="4">
    <source>
        <dbReference type="SAM" id="Phobius"/>
    </source>
</evidence>
<keyword evidence="4" id="KW-0812">Transmembrane</keyword>
<dbReference type="InterPro" id="IPR001173">
    <property type="entry name" value="Glyco_trans_2-like"/>
</dbReference>
<evidence type="ECO:0000256" key="3">
    <source>
        <dbReference type="ARBA" id="ARBA00022679"/>
    </source>
</evidence>
<dbReference type="Proteomes" id="UP000092164">
    <property type="component" value="Unassembled WGS sequence"/>
</dbReference>
<dbReference type="Pfam" id="PF00535">
    <property type="entry name" value="Glycos_transf_2"/>
    <property type="match status" value="1"/>
</dbReference>
<name>A0A1B7ZDA0_9FLAO</name>
<dbReference type="PANTHER" id="PTHR43179:SF12">
    <property type="entry name" value="GALACTOFURANOSYLTRANSFERASE GLFT2"/>
    <property type="match status" value="1"/>
</dbReference>
<reference evidence="7" key="1">
    <citation type="submission" date="2016-06" db="EMBL/GenBank/DDBJ databases">
        <authorList>
            <person name="Zhan P."/>
        </authorList>
    </citation>
    <scope>NUCLEOTIDE SEQUENCE [LARGE SCALE GENOMIC DNA]</scope>
    <source>
        <strain evidence="7">T28</strain>
    </source>
</reference>
<feature type="transmembrane region" description="Helical" evidence="4">
    <location>
        <begin position="265"/>
        <end position="283"/>
    </location>
</feature>
<protein>
    <recommendedName>
        <fullName evidence="5">Glycosyltransferase 2-like domain-containing protein</fullName>
    </recommendedName>
</protein>
<dbReference type="RefSeq" id="WP_068482456.1">
    <property type="nucleotide sequence ID" value="NZ_CP018760.1"/>
</dbReference>
<evidence type="ECO:0000256" key="1">
    <source>
        <dbReference type="ARBA" id="ARBA00006739"/>
    </source>
</evidence>
<feature type="domain" description="Glycosyltransferase 2-like" evidence="5">
    <location>
        <begin position="6"/>
        <end position="112"/>
    </location>
</feature>
<dbReference type="InterPro" id="IPR029044">
    <property type="entry name" value="Nucleotide-diphossugar_trans"/>
</dbReference>
<organism evidence="6 7">
    <name type="scientific">Maribacter hydrothermalis</name>
    <dbReference type="NCBI Taxonomy" id="1836467"/>
    <lineage>
        <taxon>Bacteria</taxon>
        <taxon>Pseudomonadati</taxon>
        <taxon>Bacteroidota</taxon>
        <taxon>Flavobacteriia</taxon>
        <taxon>Flavobacteriales</taxon>
        <taxon>Flavobacteriaceae</taxon>
        <taxon>Maribacter</taxon>
    </lineage>
</organism>
<dbReference type="Gene3D" id="3.90.550.10">
    <property type="entry name" value="Spore Coat Polysaccharide Biosynthesis Protein SpsA, Chain A"/>
    <property type="match status" value="1"/>
</dbReference>
<evidence type="ECO:0000313" key="7">
    <source>
        <dbReference type="Proteomes" id="UP000092164"/>
    </source>
</evidence>
<dbReference type="EMBL" id="LZFP01000003">
    <property type="protein sequence ID" value="OBR41285.1"/>
    <property type="molecule type" value="Genomic_DNA"/>
</dbReference>
<evidence type="ECO:0000313" key="6">
    <source>
        <dbReference type="EMBL" id="OBR41285.1"/>
    </source>
</evidence>
<comment type="caution">
    <text evidence="6">The sequence shown here is derived from an EMBL/GenBank/DDBJ whole genome shotgun (WGS) entry which is preliminary data.</text>
</comment>
<comment type="similarity">
    <text evidence="1">Belongs to the glycosyltransferase 2 family.</text>
</comment>
<dbReference type="OrthoDB" id="9771846at2"/>
<evidence type="ECO:0000259" key="5">
    <source>
        <dbReference type="Pfam" id="PF00535"/>
    </source>
</evidence>
<dbReference type="SUPFAM" id="SSF53448">
    <property type="entry name" value="Nucleotide-diphospho-sugar transferases"/>
    <property type="match status" value="1"/>
</dbReference>
<dbReference type="STRING" id="1836467.BTR34_14805"/>
<accession>A0A1B7ZDA0</accession>
<sequence length="290" mass="33048">MKKIAVLLTCFNRKEKTISSLYSLYNAYATVSKSIELDVFLTDDGSTDGTSEAVKEKFPKTTILKGNGNLYWNGGMRHTWTAALDKGYDYFLLLNDDTTLYDNALKKLLEAQVYCVDKYGQQGIYIGSTQDPNTKKFTYGGSLLTHKFKFSYHALPPNGTYQKCDLGNANIMFVPKEVVTQIGILSDGYRHGIGDTDYTLKAVKKNIPCLVLPDYLGHCENEHKEVYEGFSEKTLIERWKYLNHPLGLAFKSTVLFMWRHFPTRVPFVVIAGIYKVFFPGLYIKSLRNNR</sequence>
<keyword evidence="3" id="KW-0808">Transferase</keyword>
<evidence type="ECO:0000256" key="2">
    <source>
        <dbReference type="ARBA" id="ARBA00022676"/>
    </source>
</evidence>
<keyword evidence="2" id="KW-0328">Glycosyltransferase</keyword>
<dbReference type="PANTHER" id="PTHR43179">
    <property type="entry name" value="RHAMNOSYLTRANSFERASE WBBL"/>
    <property type="match status" value="1"/>
</dbReference>
<keyword evidence="4" id="KW-1133">Transmembrane helix</keyword>
<keyword evidence="7" id="KW-1185">Reference proteome</keyword>
<dbReference type="GO" id="GO:0016757">
    <property type="term" value="F:glycosyltransferase activity"/>
    <property type="evidence" value="ECO:0007669"/>
    <property type="project" value="UniProtKB-KW"/>
</dbReference>
<proteinExistence type="inferred from homology"/>
<gene>
    <name evidence="6" type="ORF">A9200_13290</name>
</gene>
<dbReference type="AlphaFoldDB" id="A0A1B7ZDA0"/>
<keyword evidence="4" id="KW-0472">Membrane</keyword>
<dbReference type="KEGG" id="mart:BTR34_14805"/>